<dbReference type="InterPro" id="IPR001851">
    <property type="entry name" value="ABC_transp_permease"/>
</dbReference>
<evidence type="ECO:0000313" key="10">
    <source>
        <dbReference type="EMBL" id="KAA8562772.1"/>
    </source>
</evidence>
<feature type="transmembrane region" description="Helical" evidence="9">
    <location>
        <begin position="61"/>
        <end position="80"/>
    </location>
</feature>
<evidence type="ECO:0000256" key="4">
    <source>
        <dbReference type="ARBA" id="ARBA00022475"/>
    </source>
</evidence>
<evidence type="ECO:0000256" key="2">
    <source>
        <dbReference type="ARBA" id="ARBA00007942"/>
    </source>
</evidence>
<feature type="transmembrane region" description="Helical" evidence="9">
    <location>
        <begin position="141"/>
        <end position="161"/>
    </location>
</feature>
<keyword evidence="8 9" id="KW-0472">Membrane</keyword>
<evidence type="ECO:0000313" key="11">
    <source>
        <dbReference type="Proteomes" id="UP000323425"/>
    </source>
</evidence>
<comment type="similarity">
    <text evidence="2">Belongs to the binding-protein-dependent transport system permease family. AraH/RbsC subfamily.</text>
</comment>
<keyword evidence="7 9" id="KW-1133">Transmembrane helix</keyword>
<feature type="transmembrane region" description="Helical" evidence="9">
    <location>
        <begin position="263"/>
        <end position="281"/>
    </location>
</feature>
<accession>A0A5M9J3T9</accession>
<dbReference type="RefSeq" id="WP_150294314.1">
    <property type="nucleotide sequence ID" value="NZ_VTFH01000001.1"/>
</dbReference>
<evidence type="ECO:0000256" key="1">
    <source>
        <dbReference type="ARBA" id="ARBA00004429"/>
    </source>
</evidence>
<dbReference type="GO" id="GO:0005886">
    <property type="term" value="C:plasma membrane"/>
    <property type="evidence" value="ECO:0007669"/>
    <property type="project" value="UniProtKB-SubCell"/>
</dbReference>
<feature type="transmembrane region" description="Helical" evidence="9">
    <location>
        <begin position="229"/>
        <end position="251"/>
    </location>
</feature>
<evidence type="ECO:0000256" key="9">
    <source>
        <dbReference type="SAM" id="Phobius"/>
    </source>
</evidence>
<dbReference type="PANTHER" id="PTHR32196:SF21">
    <property type="entry name" value="ABC TRANSPORTER PERMEASE PROTEIN YPHD-RELATED"/>
    <property type="match status" value="1"/>
</dbReference>
<dbReference type="AlphaFoldDB" id="A0A5M9J3T9"/>
<sequence>MMSKSSTPTHPPRVSVGAASGIWRNSFSPLRIHATSVRLATLLLFVIAAIGVPNFASASNIAAIIYAAATIGIAAVGLATITLSGNLFSLSLGATAAFASILFASFVSSGIYLAVASALGMGVLVGLAQGAAIGMMRCNPIITSIAVASMVTGIASTWSGGRTIMGQGDTSWLGSGVIVPGLPNQALVFLVVALVLDLIVQRMRIGRELRLTGSNPVAAQMAGLRTKSAVVMANVISATTAAGAGTLIAAQSSTGNLLVGADLDFNAISAVLVGGIAIAGGRGRVLDAAVGALFLALLGNILLVNNFSYEVQLMVKGLAVLLSVALGAVLLRMRR</sequence>
<comment type="caution">
    <text evidence="10">The sequence shown here is derived from an EMBL/GenBank/DDBJ whole genome shotgun (WGS) entry which is preliminary data.</text>
</comment>
<feature type="transmembrane region" description="Helical" evidence="9">
    <location>
        <begin position="313"/>
        <end position="331"/>
    </location>
</feature>
<feature type="transmembrane region" description="Helical" evidence="9">
    <location>
        <begin position="37"/>
        <end position="55"/>
    </location>
</feature>
<evidence type="ECO:0000256" key="8">
    <source>
        <dbReference type="ARBA" id="ARBA00023136"/>
    </source>
</evidence>
<evidence type="ECO:0000256" key="5">
    <source>
        <dbReference type="ARBA" id="ARBA00022519"/>
    </source>
</evidence>
<dbReference type="EMBL" id="VTFH01000001">
    <property type="protein sequence ID" value="KAA8562772.1"/>
    <property type="molecule type" value="Genomic_DNA"/>
</dbReference>
<protein>
    <submittedName>
        <fullName evidence="10">Ribose import permease protein RbsC</fullName>
    </submittedName>
</protein>
<dbReference type="Pfam" id="PF02653">
    <property type="entry name" value="BPD_transp_2"/>
    <property type="match status" value="1"/>
</dbReference>
<keyword evidence="5" id="KW-0997">Cell inner membrane</keyword>
<evidence type="ECO:0000256" key="3">
    <source>
        <dbReference type="ARBA" id="ARBA00022448"/>
    </source>
</evidence>
<feature type="transmembrane region" description="Helical" evidence="9">
    <location>
        <begin position="87"/>
        <end position="106"/>
    </location>
</feature>
<gene>
    <name evidence="10" type="primary">rbsC_2</name>
    <name evidence="10" type="ORF">FX985_02838</name>
</gene>
<dbReference type="Proteomes" id="UP000323425">
    <property type="component" value="Unassembled WGS sequence"/>
</dbReference>
<evidence type="ECO:0000256" key="6">
    <source>
        <dbReference type="ARBA" id="ARBA00022692"/>
    </source>
</evidence>
<evidence type="ECO:0000256" key="7">
    <source>
        <dbReference type="ARBA" id="ARBA00022989"/>
    </source>
</evidence>
<keyword evidence="3" id="KW-0813">Transport</keyword>
<dbReference type="GO" id="GO:0022857">
    <property type="term" value="F:transmembrane transporter activity"/>
    <property type="evidence" value="ECO:0007669"/>
    <property type="project" value="InterPro"/>
</dbReference>
<feature type="transmembrane region" description="Helical" evidence="9">
    <location>
        <begin position="112"/>
        <end position="134"/>
    </location>
</feature>
<keyword evidence="4" id="KW-1003">Cell membrane</keyword>
<feature type="transmembrane region" description="Helical" evidence="9">
    <location>
        <begin position="181"/>
        <end position="200"/>
    </location>
</feature>
<organism evidence="10 11">
    <name type="scientific">Pseudomonas extremaustralis</name>
    <dbReference type="NCBI Taxonomy" id="359110"/>
    <lineage>
        <taxon>Bacteria</taxon>
        <taxon>Pseudomonadati</taxon>
        <taxon>Pseudomonadota</taxon>
        <taxon>Gammaproteobacteria</taxon>
        <taxon>Pseudomonadales</taxon>
        <taxon>Pseudomonadaceae</taxon>
        <taxon>Pseudomonas</taxon>
    </lineage>
</organism>
<proteinExistence type="inferred from homology"/>
<reference evidence="10 11" key="1">
    <citation type="journal article" date="2018" name="Plant Biotechnol. Rep.">
        <title>Diversity and antifungal activity of endophytic bacteria associated with Panax ginseng seedlings.</title>
        <authorList>
            <person name="Park J.M."/>
            <person name="Hong C.E."/>
            <person name="Jo S.H."/>
        </authorList>
    </citation>
    <scope>NUCLEOTIDE SEQUENCE [LARGE SCALE GENOMIC DNA]</scope>
    <source>
        <strain evidence="10 11">PgKB38</strain>
    </source>
</reference>
<keyword evidence="6 9" id="KW-0812">Transmembrane</keyword>
<dbReference type="PANTHER" id="PTHR32196">
    <property type="entry name" value="ABC TRANSPORTER PERMEASE PROTEIN YPHD-RELATED-RELATED"/>
    <property type="match status" value="1"/>
</dbReference>
<name>A0A5M9J3T9_9PSED</name>
<comment type="subcellular location">
    <subcellularLocation>
        <location evidence="1">Cell inner membrane</location>
        <topology evidence="1">Multi-pass membrane protein</topology>
    </subcellularLocation>
</comment>
<feature type="transmembrane region" description="Helical" evidence="9">
    <location>
        <begin position="288"/>
        <end position="307"/>
    </location>
</feature>
<dbReference type="CDD" id="cd06579">
    <property type="entry name" value="TM_PBP1_transp_AraH_like"/>
    <property type="match status" value="1"/>
</dbReference>